<dbReference type="RefSeq" id="WP_284478252.1">
    <property type="nucleotide sequence ID" value="NZ_JASVEJ010000040.1"/>
</dbReference>
<dbReference type="InterPro" id="IPR002716">
    <property type="entry name" value="PIN_dom"/>
</dbReference>
<dbReference type="Pfam" id="PF01850">
    <property type="entry name" value="PIN"/>
    <property type="match status" value="1"/>
</dbReference>
<dbReference type="SUPFAM" id="SSF88723">
    <property type="entry name" value="PIN domain-like"/>
    <property type="match status" value="1"/>
</dbReference>
<reference evidence="2 3" key="1">
    <citation type="submission" date="2023-06" db="EMBL/GenBank/DDBJ databases">
        <title>Whole genome sequence of Oscillatoria calcuttensis NRMC-F 0142.</title>
        <authorList>
            <person name="Shakena Fathima T."/>
            <person name="Muralitharan G."/>
            <person name="Thajuddin N."/>
        </authorList>
    </citation>
    <scope>NUCLEOTIDE SEQUENCE [LARGE SCALE GENOMIC DNA]</scope>
    <source>
        <strain evidence="2 3">NRMC-F 0142</strain>
    </source>
</reference>
<gene>
    <name evidence="2" type="ORF">QQ055_10605</name>
</gene>
<sequence length="150" mass="16830">MEHFCDTSFLCALYGKDAHSAAAERFVRSHRKALWISPMIDFEFTNGVKHRLFRKVLTRSQADTMLANLQTDLNAGRLIVPPCPMSDILAEAKKLALLHTETDGYRSFDILHVATASRMKASGFLTFDRNQRRLAGIAGLKPPDFNGSDF</sequence>
<evidence type="ECO:0000259" key="1">
    <source>
        <dbReference type="Pfam" id="PF01850"/>
    </source>
</evidence>
<dbReference type="InterPro" id="IPR029060">
    <property type="entry name" value="PIN-like_dom_sf"/>
</dbReference>
<proteinExistence type="predicted"/>
<keyword evidence="3" id="KW-1185">Reference proteome</keyword>
<protein>
    <submittedName>
        <fullName evidence="2">Type II toxin-antitoxin system VapC family toxin</fullName>
    </submittedName>
</protein>
<feature type="domain" description="PIN" evidence="1">
    <location>
        <begin position="4"/>
        <end position="136"/>
    </location>
</feature>
<dbReference type="EMBL" id="JASVEJ010000040">
    <property type="protein sequence ID" value="MDL5057898.1"/>
    <property type="molecule type" value="Genomic_DNA"/>
</dbReference>
<dbReference type="Proteomes" id="UP001230986">
    <property type="component" value="Unassembled WGS sequence"/>
</dbReference>
<evidence type="ECO:0000313" key="3">
    <source>
        <dbReference type="Proteomes" id="UP001230986"/>
    </source>
</evidence>
<dbReference type="Gene3D" id="3.40.50.1010">
    <property type="entry name" value="5'-nuclease"/>
    <property type="match status" value="1"/>
</dbReference>
<comment type="caution">
    <text evidence="2">The sequence shown here is derived from an EMBL/GenBank/DDBJ whole genome shotgun (WGS) entry which is preliminary data.</text>
</comment>
<evidence type="ECO:0000313" key="2">
    <source>
        <dbReference type="EMBL" id="MDL5057898.1"/>
    </source>
</evidence>
<name>A0ABT7M0W2_9CYAN</name>
<organism evidence="2 3">
    <name type="scientific">Geitlerinema calcuttense NRMC-F 0142</name>
    <dbReference type="NCBI Taxonomy" id="2922238"/>
    <lineage>
        <taxon>Bacteria</taxon>
        <taxon>Bacillati</taxon>
        <taxon>Cyanobacteriota</taxon>
        <taxon>Cyanophyceae</taxon>
        <taxon>Geitlerinematales</taxon>
        <taxon>Geitlerinemataceae</taxon>
        <taxon>Geitlerinema</taxon>
    </lineage>
</organism>
<dbReference type="CDD" id="cd09874">
    <property type="entry name" value="PIN_MT3492-like"/>
    <property type="match status" value="1"/>
</dbReference>
<accession>A0ABT7M0W2</accession>